<reference evidence="2" key="1">
    <citation type="journal article" date="2018" name="Virology">
        <title>A giant virus infecting green algae encodes key fermentation genes.</title>
        <authorList>
            <person name="Schvarcz C.R."/>
            <person name="Steward G.F."/>
        </authorList>
    </citation>
    <scope>NUCLEOTIDE SEQUENCE [LARGE SCALE GENOMIC DNA]</scope>
</reference>
<dbReference type="Proteomes" id="UP000244773">
    <property type="component" value="Segment"/>
</dbReference>
<evidence type="ECO:0000313" key="2">
    <source>
        <dbReference type="EMBL" id="AUF82273.1"/>
    </source>
</evidence>
<accession>A0A2P0VN11</accession>
<keyword evidence="3" id="KW-1185">Reference proteome</keyword>
<feature type="domain" description="SET" evidence="1">
    <location>
        <begin position="76"/>
        <end position="202"/>
    </location>
</feature>
<dbReference type="Gene3D" id="2.170.270.10">
    <property type="entry name" value="SET domain"/>
    <property type="match status" value="1"/>
</dbReference>
<organism evidence="2">
    <name type="scientific">Tetraselmis virus 1</name>
    <dbReference type="NCBI Taxonomy" id="2060617"/>
    <lineage>
        <taxon>Viruses</taxon>
        <taxon>Varidnaviria</taxon>
        <taxon>Bamfordvirae</taxon>
        <taxon>Nucleocytoviricota</taxon>
        <taxon>Megaviricetes</taxon>
        <taxon>Imitervirales</taxon>
        <taxon>Allomimiviridae</taxon>
        <taxon>Oceanusvirus</taxon>
        <taxon>Oceanusvirus kaneohense</taxon>
    </lineage>
</organism>
<name>A0A2P0VN11_9VIRU</name>
<evidence type="ECO:0000313" key="3">
    <source>
        <dbReference type="Proteomes" id="UP000244773"/>
    </source>
</evidence>
<dbReference type="InterPro" id="IPR046341">
    <property type="entry name" value="SET_dom_sf"/>
</dbReference>
<gene>
    <name evidence="2" type="ORF">TetV_181</name>
</gene>
<protein>
    <submittedName>
        <fullName evidence="2">SET domain-containing protein</fullName>
    </submittedName>
</protein>
<dbReference type="InterPro" id="IPR001214">
    <property type="entry name" value="SET_dom"/>
</dbReference>
<proteinExistence type="predicted"/>
<dbReference type="EMBL" id="KY322437">
    <property type="protein sequence ID" value="AUF82273.1"/>
    <property type="molecule type" value="Genomic_DNA"/>
</dbReference>
<sequence length="216" mass="24988">MKHKNKQINNAAKDQQIIAYKQIQNRLERLCMMTDTEKMKDFLNKRLNDKDNEDKILGIPSKHNCYVKKSNIANAGQGLFASKLLQQNSIVTFYPVHYILSIKDYNKDYKTEDVEIFTRPDYPLDDGPEFQKKIQPYAVQALPGLIYTANPDIPVNSTEMGHVMNDAGEVHANCQVLIVSGHPCMVTKRNIKQDEELYWSYGSKYWEFDKTAFTQN</sequence>
<dbReference type="Pfam" id="PF00856">
    <property type="entry name" value="SET"/>
    <property type="match status" value="1"/>
</dbReference>
<dbReference type="SUPFAM" id="SSF82199">
    <property type="entry name" value="SET domain"/>
    <property type="match status" value="1"/>
</dbReference>
<evidence type="ECO:0000259" key="1">
    <source>
        <dbReference type="Pfam" id="PF00856"/>
    </source>
</evidence>